<dbReference type="CDD" id="cd00315">
    <property type="entry name" value="Cyt_C5_DNA_methylase"/>
    <property type="match status" value="1"/>
</dbReference>
<dbReference type="KEGG" id="csn:Cyast_1307"/>
<dbReference type="eggNOG" id="COG0270">
    <property type="taxonomic scope" value="Bacteria"/>
</dbReference>
<proteinExistence type="inferred from homology"/>
<dbReference type="Proteomes" id="UP000010483">
    <property type="component" value="Chromosome"/>
</dbReference>
<dbReference type="EC" id="2.1.1.37" evidence="7"/>
<evidence type="ECO:0000256" key="6">
    <source>
        <dbReference type="RuleBase" id="RU000416"/>
    </source>
</evidence>
<dbReference type="GO" id="GO:0003886">
    <property type="term" value="F:DNA (cytosine-5-)-methyltransferase activity"/>
    <property type="evidence" value="ECO:0007669"/>
    <property type="project" value="UniProtKB-EC"/>
</dbReference>
<dbReference type="GO" id="GO:0032259">
    <property type="term" value="P:methylation"/>
    <property type="evidence" value="ECO:0007669"/>
    <property type="project" value="UniProtKB-KW"/>
</dbReference>
<evidence type="ECO:0000256" key="4">
    <source>
        <dbReference type="ARBA" id="ARBA00022747"/>
    </source>
</evidence>
<dbReference type="InterPro" id="IPR001525">
    <property type="entry name" value="C5_MeTfrase"/>
</dbReference>
<dbReference type="PANTHER" id="PTHR46098:SF1">
    <property type="entry name" value="TRNA (CYTOSINE(38)-C(5))-METHYLTRANSFERASE"/>
    <property type="match status" value="1"/>
</dbReference>
<name>K9YLC1_CYASC</name>
<dbReference type="GO" id="GO:0009307">
    <property type="term" value="P:DNA restriction-modification system"/>
    <property type="evidence" value="ECO:0007669"/>
    <property type="project" value="UniProtKB-KW"/>
</dbReference>
<protein>
    <recommendedName>
        <fullName evidence="7">Cytosine-specific methyltransferase</fullName>
        <ecNumber evidence="7">2.1.1.37</ecNumber>
    </recommendedName>
</protein>
<dbReference type="Gene3D" id="3.40.50.150">
    <property type="entry name" value="Vaccinia Virus protein VP39"/>
    <property type="match status" value="1"/>
</dbReference>
<evidence type="ECO:0000256" key="5">
    <source>
        <dbReference type="PROSITE-ProRule" id="PRU01016"/>
    </source>
</evidence>
<dbReference type="EMBL" id="CP003940">
    <property type="protein sequence ID" value="AFZ47272.1"/>
    <property type="molecule type" value="Genomic_DNA"/>
</dbReference>
<dbReference type="InterPro" id="IPR050750">
    <property type="entry name" value="C5-MTase"/>
</dbReference>
<dbReference type="InterPro" id="IPR029063">
    <property type="entry name" value="SAM-dependent_MTases_sf"/>
</dbReference>
<gene>
    <name evidence="8" type="ordered locus">Cyast_1307</name>
</gene>
<feature type="active site" evidence="5">
    <location>
        <position position="76"/>
    </location>
</feature>
<dbReference type="PATRIC" id="fig|292563.3.peg.1367"/>
<reference evidence="9" key="1">
    <citation type="journal article" date="2013" name="Proc. Natl. Acad. Sci. U.S.A.">
        <title>Improving the coverage of the cyanobacterial phylum using diversity-driven genome sequencing.</title>
        <authorList>
            <person name="Shih P.M."/>
            <person name="Wu D."/>
            <person name="Latifi A."/>
            <person name="Axen S.D."/>
            <person name="Fewer D.P."/>
            <person name="Talla E."/>
            <person name="Calteau A."/>
            <person name="Cai F."/>
            <person name="Tandeau de Marsac N."/>
            <person name="Rippka R."/>
            <person name="Herdman M."/>
            <person name="Sivonen K."/>
            <person name="Coursin T."/>
            <person name="Laurent T."/>
            <person name="Goodwin L."/>
            <person name="Nolan M."/>
            <person name="Davenport K.W."/>
            <person name="Han C.S."/>
            <person name="Rubin E.M."/>
            <person name="Eisen J.A."/>
            <person name="Woyke T."/>
            <person name="Gugger M."/>
            <person name="Kerfeld C.A."/>
        </authorList>
    </citation>
    <scope>NUCLEOTIDE SEQUENCE [LARGE SCALE GENOMIC DNA]</scope>
    <source>
        <strain evidence="9">ATCC 29140 / PCC 7202</strain>
    </source>
</reference>
<evidence type="ECO:0000256" key="3">
    <source>
        <dbReference type="ARBA" id="ARBA00022691"/>
    </source>
</evidence>
<keyword evidence="2 5" id="KW-0808">Transferase</keyword>
<sequence length="340" mass="38738">MKVIKNLKFVDLFAGIGGFHQALKSYQADCVFASEWDQYSQEIYLKNHGILPEGDITKIPEFDIPSHDLLCAGFPCQAFSISGKQLGFNDTRGTLFFDVARIVNYHQPKFILLENVKNFARHDHGNALNIVVNTLDEIGYKVYYQVLNSSYFGVPQKRERIYIVAFRKDLEVDNFIFPNGYHQPVKLIDFCLDDEETQDFIINRKDINFKEKIDIVPDILGNYPQKPIRIGTVNKGGQGERIYHQNGHAITLSAYGGGVGAKTGLYLINDKVRRLAPRECARIMGFPDSFIVHDRKNIAYKQFGNGVVVNVIKAIFEEILRIYSLSFCDDKPLQKVKVCP</sequence>
<evidence type="ECO:0000256" key="7">
    <source>
        <dbReference type="RuleBase" id="RU000417"/>
    </source>
</evidence>
<keyword evidence="1 5" id="KW-0489">Methyltransferase</keyword>
<dbReference type="PRINTS" id="PR00105">
    <property type="entry name" value="C5METTRFRASE"/>
</dbReference>
<evidence type="ECO:0000313" key="9">
    <source>
        <dbReference type="Proteomes" id="UP000010483"/>
    </source>
</evidence>
<dbReference type="Pfam" id="PF00145">
    <property type="entry name" value="DNA_methylase"/>
    <property type="match status" value="1"/>
</dbReference>
<keyword evidence="4" id="KW-0680">Restriction system</keyword>
<organism evidence="8 9">
    <name type="scientific">Cyanobacterium stanieri (strain ATCC 29140 / PCC 7202)</name>
    <dbReference type="NCBI Taxonomy" id="292563"/>
    <lineage>
        <taxon>Bacteria</taxon>
        <taxon>Bacillati</taxon>
        <taxon>Cyanobacteriota</taxon>
        <taxon>Cyanophyceae</taxon>
        <taxon>Oscillatoriophycideae</taxon>
        <taxon>Chroococcales</taxon>
        <taxon>Geminocystaceae</taxon>
        <taxon>Cyanobacterium</taxon>
    </lineage>
</organism>
<dbReference type="PROSITE" id="PS00094">
    <property type="entry name" value="C5_MTASE_1"/>
    <property type="match status" value="1"/>
</dbReference>
<comment type="catalytic activity">
    <reaction evidence="7">
        <text>a 2'-deoxycytidine in DNA + S-adenosyl-L-methionine = a 5-methyl-2'-deoxycytidine in DNA + S-adenosyl-L-homocysteine + H(+)</text>
        <dbReference type="Rhea" id="RHEA:13681"/>
        <dbReference type="Rhea" id="RHEA-COMP:11369"/>
        <dbReference type="Rhea" id="RHEA-COMP:11370"/>
        <dbReference type="ChEBI" id="CHEBI:15378"/>
        <dbReference type="ChEBI" id="CHEBI:57856"/>
        <dbReference type="ChEBI" id="CHEBI:59789"/>
        <dbReference type="ChEBI" id="CHEBI:85452"/>
        <dbReference type="ChEBI" id="CHEBI:85454"/>
        <dbReference type="EC" id="2.1.1.37"/>
    </reaction>
</comment>
<keyword evidence="9" id="KW-1185">Reference proteome</keyword>
<dbReference type="BioCyc" id="CSTA292563:G1353-1320-MONOMER"/>
<dbReference type="STRING" id="292563.Cyast_1307"/>
<dbReference type="HOGENOM" id="CLU_006958_0_1_3"/>
<evidence type="ECO:0000256" key="1">
    <source>
        <dbReference type="ARBA" id="ARBA00022603"/>
    </source>
</evidence>
<dbReference type="NCBIfam" id="TIGR00675">
    <property type="entry name" value="dcm"/>
    <property type="match status" value="1"/>
</dbReference>
<evidence type="ECO:0000256" key="2">
    <source>
        <dbReference type="ARBA" id="ARBA00022679"/>
    </source>
</evidence>
<dbReference type="Gene3D" id="3.90.120.10">
    <property type="entry name" value="DNA Methylase, subunit A, domain 2"/>
    <property type="match status" value="1"/>
</dbReference>
<comment type="similarity">
    <text evidence="5 6">Belongs to the class I-like SAM-binding methyltransferase superfamily. C5-methyltransferase family.</text>
</comment>
<evidence type="ECO:0000313" key="8">
    <source>
        <dbReference type="EMBL" id="AFZ47272.1"/>
    </source>
</evidence>
<dbReference type="SUPFAM" id="SSF53335">
    <property type="entry name" value="S-adenosyl-L-methionine-dependent methyltransferases"/>
    <property type="match status" value="1"/>
</dbReference>
<accession>K9YLC1</accession>
<dbReference type="REBASE" id="58291">
    <property type="entry name" value="M.Cst7202ORF1307P"/>
</dbReference>
<dbReference type="PANTHER" id="PTHR46098">
    <property type="entry name" value="TRNA (CYTOSINE(38)-C(5))-METHYLTRANSFERASE"/>
    <property type="match status" value="1"/>
</dbReference>
<dbReference type="AlphaFoldDB" id="K9YLC1"/>
<dbReference type="InterPro" id="IPR018117">
    <property type="entry name" value="C5_DNA_meth_AS"/>
</dbReference>
<keyword evidence="3 5" id="KW-0949">S-adenosyl-L-methionine</keyword>
<dbReference type="PROSITE" id="PS51679">
    <property type="entry name" value="SAM_MT_C5"/>
    <property type="match status" value="1"/>
</dbReference>